<dbReference type="EMBL" id="QKMR01000002">
    <property type="protein sequence ID" value="PYG89703.1"/>
    <property type="molecule type" value="Genomic_DNA"/>
</dbReference>
<protein>
    <submittedName>
        <fullName evidence="1">Uncharacterized protein</fullName>
    </submittedName>
</protein>
<keyword evidence="2" id="KW-1185">Reference proteome</keyword>
<reference evidence="1 2" key="1">
    <citation type="submission" date="2018-06" db="EMBL/GenBank/DDBJ databases">
        <title>Genomic Encyclopedia of Type Strains, Phase I: the one thousand microbial genomes (KMG-I) project.</title>
        <authorList>
            <person name="Kyrpides N."/>
        </authorList>
    </citation>
    <scope>NUCLEOTIDE SEQUENCE [LARGE SCALE GENOMIC DNA]</scope>
    <source>
        <strain evidence="1 2">DSM 19573</strain>
    </source>
</reference>
<dbReference type="AlphaFoldDB" id="A0A318XQV6"/>
<comment type="caution">
    <text evidence="1">The sequence shown here is derived from an EMBL/GenBank/DDBJ whole genome shotgun (WGS) entry which is preliminary data.</text>
</comment>
<gene>
    <name evidence="1" type="ORF">LY28_00295</name>
</gene>
<organism evidence="1 2">
    <name type="scientific">Ruminiclostridium sufflavum DSM 19573</name>
    <dbReference type="NCBI Taxonomy" id="1121337"/>
    <lineage>
        <taxon>Bacteria</taxon>
        <taxon>Bacillati</taxon>
        <taxon>Bacillota</taxon>
        <taxon>Clostridia</taxon>
        <taxon>Eubacteriales</taxon>
        <taxon>Oscillospiraceae</taxon>
        <taxon>Ruminiclostridium</taxon>
    </lineage>
</organism>
<accession>A0A318XQV6</accession>
<proteinExistence type="predicted"/>
<sequence>MVQAFVRYNILCEKSLTKLMRINYVTNVNLRRKIVVNISEAQKTKNFVQKKSDR</sequence>
<evidence type="ECO:0000313" key="1">
    <source>
        <dbReference type="EMBL" id="PYG89703.1"/>
    </source>
</evidence>
<dbReference type="Proteomes" id="UP000248132">
    <property type="component" value="Unassembled WGS sequence"/>
</dbReference>
<name>A0A318XQV6_9FIRM</name>
<evidence type="ECO:0000313" key="2">
    <source>
        <dbReference type="Proteomes" id="UP000248132"/>
    </source>
</evidence>